<dbReference type="CDD" id="cd09857">
    <property type="entry name" value="PIN_EXO1"/>
    <property type="match status" value="1"/>
</dbReference>
<feature type="compositionally biased region" description="Polar residues" evidence="14">
    <location>
        <begin position="410"/>
        <end position="425"/>
    </location>
</feature>
<dbReference type="SMART" id="SM00279">
    <property type="entry name" value="HhH2"/>
    <property type="match status" value="1"/>
</dbReference>
<feature type="domain" description="XPG-I" evidence="15">
    <location>
        <begin position="138"/>
        <end position="206"/>
    </location>
</feature>
<dbReference type="PRINTS" id="PR00853">
    <property type="entry name" value="XPGRADSUPER"/>
</dbReference>
<evidence type="ECO:0000259" key="15">
    <source>
        <dbReference type="SMART" id="SM00484"/>
    </source>
</evidence>
<dbReference type="GO" id="GO:0006281">
    <property type="term" value="P:DNA repair"/>
    <property type="evidence" value="ECO:0007669"/>
    <property type="project" value="UniProtKB-KW"/>
</dbReference>
<evidence type="ECO:0000313" key="17">
    <source>
        <dbReference type="EMBL" id="CDR88389.1"/>
    </source>
</evidence>
<keyword evidence="4" id="KW-0540">Nuclease</keyword>
<evidence type="ECO:0000256" key="5">
    <source>
        <dbReference type="ARBA" id="ARBA00022723"/>
    </source>
</evidence>
<dbReference type="CDD" id="cd09908">
    <property type="entry name" value="H3TH_EXO1"/>
    <property type="match status" value="1"/>
</dbReference>
<dbReference type="OrthoDB" id="26491at2759"/>
<evidence type="ECO:0000256" key="12">
    <source>
        <dbReference type="ARBA" id="ARBA00023204"/>
    </source>
</evidence>
<evidence type="ECO:0000256" key="8">
    <source>
        <dbReference type="ARBA" id="ARBA00022839"/>
    </source>
</evidence>
<keyword evidence="7" id="KW-0378">Hydrolase</keyword>
<accession>A0A127Z3F8</accession>
<evidence type="ECO:0000256" key="9">
    <source>
        <dbReference type="ARBA" id="ARBA00022842"/>
    </source>
</evidence>
<keyword evidence="13" id="KW-0539">Nucleus</keyword>
<keyword evidence="9" id="KW-0460">Magnesium</keyword>
<keyword evidence="10" id="KW-0267">Excision nuclease</keyword>
<keyword evidence="12" id="KW-0234">DNA repair</keyword>
<evidence type="ECO:0000256" key="14">
    <source>
        <dbReference type="SAM" id="MobiDB-lite"/>
    </source>
</evidence>
<feature type="region of interest" description="Disordered" evidence="14">
    <location>
        <begin position="410"/>
        <end position="446"/>
    </location>
</feature>
<dbReference type="InterPro" id="IPR008918">
    <property type="entry name" value="HhH2"/>
</dbReference>
<reference evidence="17" key="1">
    <citation type="submission" date="2014-06" db="EMBL/GenBank/DDBJ databases">
        <authorList>
            <person name="Ju J."/>
            <person name="Zhang J."/>
        </authorList>
    </citation>
    <scope>NUCLEOTIDE SEQUENCE</scope>
    <source>
        <strain evidence="17">SscI8</strain>
    </source>
</reference>
<dbReference type="GO" id="GO:0017108">
    <property type="term" value="F:5'-flap endonuclease activity"/>
    <property type="evidence" value="ECO:0007669"/>
    <property type="project" value="TreeGrafter"/>
</dbReference>
<dbReference type="FunFam" id="3.40.50.1010:FF:000002">
    <property type="entry name" value="Exonuclease 1, putative"/>
    <property type="match status" value="1"/>
</dbReference>
<dbReference type="SUPFAM" id="SSF47807">
    <property type="entry name" value="5' to 3' exonuclease, C-terminal subdomain"/>
    <property type="match status" value="1"/>
</dbReference>
<dbReference type="SUPFAM" id="SSF88723">
    <property type="entry name" value="PIN domain-like"/>
    <property type="match status" value="1"/>
</dbReference>
<comment type="subcellular location">
    <subcellularLocation>
        <location evidence="2">Nucleus</location>
    </subcellularLocation>
</comment>
<dbReference type="GO" id="GO:0046872">
    <property type="term" value="F:metal ion binding"/>
    <property type="evidence" value="ECO:0007669"/>
    <property type="project" value="UniProtKB-KW"/>
</dbReference>
<evidence type="ECO:0000256" key="13">
    <source>
        <dbReference type="ARBA" id="ARBA00023242"/>
    </source>
</evidence>
<proteinExistence type="inferred from homology"/>
<evidence type="ECO:0000256" key="11">
    <source>
        <dbReference type="ARBA" id="ARBA00023125"/>
    </source>
</evidence>
<dbReference type="InterPro" id="IPR006086">
    <property type="entry name" value="XPG-I_dom"/>
</dbReference>
<dbReference type="PANTHER" id="PTHR11081:SF65">
    <property type="entry name" value="DNA DAMAGE-INDUCIBLE PROTEIN DIN7-RELATED"/>
    <property type="match status" value="1"/>
</dbReference>
<dbReference type="Gene3D" id="3.40.50.1010">
    <property type="entry name" value="5'-nuclease"/>
    <property type="match status" value="1"/>
</dbReference>
<name>A0A127Z3F8_9BASI</name>
<dbReference type="PROSITE" id="PS00842">
    <property type="entry name" value="XPG_2"/>
    <property type="match status" value="1"/>
</dbReference>
<dbReference type="InterPro" id="IPR006085">
    <property type="entry name" value="XPG_DNA_repair_N"/>
</dbReference>
<dbReference type="EMBL" id="LK056678">
    <property type="protein sequence ID" value="CDR88389.1"/>
    <property type="molecule type" value="Genomic_DNA"/>
</dbReference>
<comment type="similarity">
    <text evidence="3">Belongs to the XPG/RAD2 endonuclease family. EXO1 subfamily.</text>
</comment>
<dbReference type="InterPro" id="IPR036279">
    <property type="entry name" value="5-3_exonuclease_C_sf"/>
</dbReference>
<gene>
    <name evidence="17" type="ORF">SPSC_04216</name>
</gene>
<dbReference type="Pfam" id="PF00752">
    <property type="entry name" value="XPG_N"/>
    <property type="match status" value="1"/>
</dbReference>
<protein>
    <submittedName>
        <fullName evidence="17">Related to EXO1-exonuclease which interacts with Msh2p</fullName>
    </submittedName>
</protein>
<dbReference type="PANTHER" id="PTHR11081">
    <property type="entry name" value="FLAP ENDONUCLEASE FAMILY MEMBER"/>
    <property type="match status" value="1"/>
</dbReference>
<evidence type="ECO:0000256" key="7">
    <source>
        <dbReference type="ARBA" id="ARBA00022801"/>
    </source>
</evidence>
<dbReference type="GO" id="GO:0035312">
    <property type="term" value="F:5'-3' DNA exonuclease activity"/>
    <property type="evidence" value="ECO:0007669"/>
    <property type="project" value="InterPro"/>
</dbReference>
<sequence>MGIQGLLPLLKDIQKSVHVSSYAGKTLGVDAYVWLHRGAYGCAREIVLGDPTPRYIAHALSRIRMLQHFGVKPYLVFDGDKLPAKSGTEDDREQRRSDNLRRAKELEQQGNLQQARDVYAKCVDITPEMAFQLIKVLKEENIPYVVAPYEADAQLAYLEAEAIIDGIITEDSDLLVFGCKTVLFKLDQAGNAVEMLQQRFWTNRHIALSGWTAVEFRQMAILSGCDYLPSIVGMGIKNAHRLLRRYKTVDKVLQAVRLEGKMRVPPEYAREFRKAELTFVHQRVFDPRTQKLVTLTPLPDGTHDEMLPFIGAAMEDGVAKGVADGTIDPITRMVIVDRVPKTMGMRSSLVGSVASTSAAASTAGVHSLHRSSTAPTTLGGSSFYKSSVGASSNGAKKKVVSKETGLQSLTNFFRGPNTSGSSSKVATGGEVKKVGSSSTHKQERVPLAPRDVNRIPASPAKVEEVEAKPTHSKFFASKTSKVSSQDAKLDHAYLHLGGQLTPPEARQDPSDSGYWDDECDDMHDFVKSSSPARAASVVAESQPLVMDTQELWQTQVVEGRGGSVVDAQLVESSSSSSSSSSSAVVVVPQTPSRRRKRMQSGLTEGEAGLSSPESAMGSGFISSPASSEVRGGGGGDGPSGRRPLLSASQGEGEEEDEVQHEPTTPLAMRGGGTRKPTLPTSASMSKLEAFRYTAQTPQQSSRQESRATLPRRATDVAPSTAISPSVLKLGSANTRTPLTAARPNKVLKRSPTLLLGEAGDEEGCTSNGCGSGLFDRFRFGGQSAGAHPSAVGKEFPF</sequence>
<evidence type="ECO:0000256" key="2">
    <source>
        <dbReference type="ARBA" id="ARBA00004123"/>
    </source>
</evidence>
<dbReference type="SMART" id="SM00484">
    <property type="entry name" value="XPGI"/>
    <property type="match status" value="1"/>
</dbReference>
<dbReference type="InterPro" id="IPR006084">
    <property type="entry name" value="XPG/Rad2"/>
</dbReference>
<dbReference type="AlphaFoldDB" id="A0A127Z3F8"/>
<evidence type="ECO:0000256" key="10">
    <source>
        <dbReference type="ARBA" id="ARBA00022881"/>
    </source>
</evidence>
<dbReference type="Gene3D" id="1.10.150.20">
    <property type="entry name" value="5' to 3' exonuclease, C-terminal subdomain"/>
    <property type="match status" value="1"/>
</dbReference>
<comment type="cofactor">
    <cofactor evidence="1">
        <name>Mg(2+)</name>
        <dbReference type="ChEBI" id="CHEBI:18420"/>
    </cofactor>
</comment>
<keyword evidence="6" id="KW-0227">DNA damage</keyword>
<dbReference type="InterPro" id="IPR044752">
    <property type="entry name" value="PIN-like_EXO1"/>
</dbReference>
<keyword evidence="5" id="KW-0479">Metal-binding</keyword>
<evidence type="ECO:0000259" key="16">
    <source>
        <dbReference type="SMART" id="SM00485"/>
    </source>
</evidence>
<dbReference type="Pfam" id="PF00867">
    <property type="entry name" value="XPG_I"/>
    <property type="match status" value="1"/>
</dbReference>
<evidence type="ECO:0000256" key="4">
    <source>
        <dbReference type="ARBA" id="ARBA00022722"/>
    </source>
</evidence>
<dbReference type="InterPro" id="IPR019974">
    <property type="entry name" value="XPG_CS"/>
</dbReference>
<organism evidence="17">
    <name type="scientific">Sporisorium scitamineum</name>
    <dbReference type="NCBI Taxonomy" id="49012"/>
    <lineage>
        <taxon>Eukaryota</taxon>
        <taxon>Fungi</taxon>
        <taxon>Dikarya</taxon>
        <taxon>Basidiomycota</taxon>
        <taxon>Ustilaginomycotina</taxon>
        <taxon>Ustilaginomycetes</taxon>
        <taxon>Ustilaginales</taxon>
        <taxon>Ustilaginaceae</taxon>
        <taxon>Sporisorium</taxon>
    </lineage>
</organism>
<dbReference type="InterPro" id="IPR037315">
    <property type="entry name" value="EXO1_H3TH"/>
</dbReference>
<evidence type="ECO:0000256" key="6">
    <source>
        <dbReference type="ARBA" id="ARBA00022763"/>
    </source>
</evidence>
<keyword evidence="11" id="KW-0238">DNA-binding</keyword>
<feature type="compositionally biased region" description="Low complexity" evidence="14">
    <location>
        <begin position="572"/>
        <end position="582"/>
    </location>
</feature>
<dbReference type="InterPro" id="IPR029060">
    <property type="entry name" value="PIN-like_dom_sf"/>
</dbReference>
<dbReference type="GO" id="GO:0005634">
    <property type="term" value="C:nucleus"/>
    <property type="evidence" value="ECO:0007669"/>
    <property type="project" value="UniProtKB-SubCell"/>
</dbReference>
<dbReference type="GO" id="GO:0003677">
    <property type="term" value="F:DNA binding"/>
    <property type="evidence" value="ECO:0007669"/>
    <property type="project" value="UniProtKB-KW"/>
</dbReference>
<dbReference type="PROSITE" id="PS00841">
    <property type="entry name" value="XPG_1"/>
    <property type="match status" value="1"/>
</dbReference>
<feature type="domain" description="XPG N-terminal" evidence="16">
    <location>
        <begin position="1"/>
        <end position="99"/>
    </location>
</feature>
<feature type="compositionally biased region" description="Polar residues" evidence="14">
    <location>
        <begin position="693"/>
        <end position="702"/>
    </location>
</feature>
<keyword evidence="8 17" id="KW-0269">Exonuclease</keyword>
<feature type="region of interest" description="Disordered" evidence="14">
    <location>
        <begin position="498"/>
        <end position="517"/>
    </location>
</feature>
<dbReference type="SMART" id="SM00485">
    <property type="entry name" value="XPGN"/>
    <property type="match status" value="1"/>
</dbReference>
<feature type="region of interest" description="Disordered" evidence="14">
    <location>
        <begin position="568"/>
        <end position="720"/>
    </location>
</feature>
<evidence type="ECO:0000256" key="3">
    <source>
        <dbReference type="ARBA" id="ARBA00010563"/>
    </source>
</evidence>
<dbReference type="FunFam" id="1.10.150.20:FF:000011">
    <property type="entry name" value="exonuclease 1"/>
    <property type="match status" value="1"/>
</dbReference>
<evidence type="ECO:0000256" key="1">
    <source>
        <dbReference type="ARBA" id="ARBA00001946"/>
    </source>
</evidence>